<protein>
    <recommendedName>
        <fullName evidence="2">MrfA-like Zn-binding domain-containing protein</fullName>
    </recommendedName>
</protein>
<name>A0ABY1PI09_9HYPH</name>
<feature type="region of interest" description="Disordered" evidence="1">
    <location>
        <begin position="65"/>
        <end position="89"/>
    </location>
</feature>
<evidence type="ECO:0000313" key="4">
    <source>
        <dbReference type="Proteomes" id="UP001157914"/>
    </source>
</evidence>
<dbReference type="EMBL" id="FXTT01000005">
    <property type="protein sequence ID" value="SMP33325.1"/>
    <property type="molecule type" value="Genomic_DNA"/>
</dbReference>
<dbReference type="Pfam" id="PF09369">
    <property type="entry name" value="MZB"/>
    <property type="match status" value="1"/>
</dbReference>
<accession>A0ABY1PI09</accession>
<comment type="caution">
    <text evidence="3">The sequence shown here is derived from an EMBL/GenBank/DDBJ whole genome shotgun (WGS) entry which is preliminary data.</text>
</comment>
<keyword evidence="4" id="KW-1185">Reference proteome</keyword>
<feature type="domain" description="MrfA-like Zn-binding" evidence="2">
    <location>
        <begin position="486"/>
        <end position="592"/>
    </location>
</feature>
<dbReference type="InterPro" id="IPR018973">
    <property type="entry name" value="MZB"/>
</dbReference>
<evidence type="ECO:0000259" key="2">
    <source>
        <dbReference type="Pfam" id="PF09369"/>
    </source>
</evidence>
<dbReference type="InterPro" id="IPR047721">
    <property type="entry name" value="DrmB"/>
</dbReference>
<organism evidence="3 4">
    <name type="scientific">Roseibium denhamense</name>
    <dbReference type="NCBI Taxonomy" id="76305"/>
    <lineage>
        <taxon>Bacteria</taxon>
        <taxon>Pseudomonadati</taxon>
        <taxon>Pseudomonadota</taxon>
        <taxon>Alphaproteobacteria</taxon>
        <taxon>Hyphomicrobiales</taxon>
        <taxon>Stappiaceae</taxon>
        <taxon>Roseibium</taxon>
    </lineage>
</organism>
<dbReference type="RefSeq" id="WP_155190185.1">
    <property type="nucleotide sequence ID" value="NZ_BAAAEA010000001.1"/>
</dbReference>
<reference evidence="3 4" key="1">
    <citation type="submission" date="2017-05" db="EMBL/GenBank/DDBJ databases">
        <authorList>
            <person name="Varghese N."/>
            <person name="Submissions S."/>
        </authorList>
    </citation>
    <scope>NUCLEOTIDE SEQUENCE [LARGE SCALE GENOMIC DNA]</scope>
    <source>
        <strain evidence="3 4">DSM 15949</strain>
    </source>
</reference>
<dbReference type="NCBIfam" id="NF038324">
    <property type="entry name" value="DrmB_fam"/>
    <property type="match status" value="1"/>
</dbReference>
<evidence type="ECO:0000256" key="1">
    <source>
        <dbReference type="SAM" id="MobiDB-lite"/>
    </source>
</evidence>
<dbReference type="Proteomes" id="UP001157914">
    <property type="component" value="Unassembled WGS sequence"/>
</dbReference>
<gene>
    <name evidence="3" type="ORF">SAMN06265374_3715</name>
</gene>
<evidence type="ECO:0000313" key="3">
    <source>
        <dbReference type="EMBL" id="SMP33325.1"/>
    </source>
</evidence>
<sequence>MSQQELRLSQLITTFGPGSMVDLPTRSVVISGLDLWTNVGSMETIVEPRLRDMIERELKRSGRFPEDKSLSLKKPPIQEGENSRSSPGAVPALIFPEWFVCEPEATADQDQQSRISKRRLVTWRELDPAGGRRKFQSDSGRKVDVTPIRFVAACKRGHLQDIDWRFLVHGGTPCKSPMWLEDRGTSADPKDIRVTCDCGRFINMEELFSPKRLGKCRGHKPWLSKEADLDECEEDLRFLTRGATNAYFPQVASVISVPSEEDALTSLVRKFQDKLSRAKSVEMLKAFFEMDTTIGQEFSGYTAEEIFGRVQQLAADVGENEDAVIYSPKHAEFDILTSGEKFIGEDIVGSQLYAETLDRDQLNGLKKLDFSILESVVAVNRLREVSCLYGFTRLEPAPVASDGGLEEVFLAVEGAPLGSDTDWLPAVEQFGEGIFLKFSSNIIKSWLDNPAVKERVDQLRLAYRQWAQSFNNISFPGGAYIFLHSLSHILMSELALDCGYPATSLKERVYALEGQKGSGAYTKLGILIYTAGAGTQGTLGGLVSSAPNIPALIARALDRHELCSNDPICADNVPGLSPDGTTVNGSACHGCLLAPETSCEFRNMLLDRAFLRATLNPNVGFPFE</sequence>
<proteinExistence type="predicted"/>